<dbReference type="Proteomes" id="UP000516437">
    <property type="component" value="Unassembled WGS sequence"/>
</dbReference>
<evidence type="ECO:0000313" key="3">
    <source>
        <dbReference type="Proteomes" id="UP000516437"/>
    </source>
</evidence>
<reference evidence="2 3" key="1">
    <citation type="journal article" date="2019" name="Plant Biotechnol. J.">
        <title>The red bayberry genome and genetic basis of sex determination.</title>
        <authorList>
            <person name="Jia H.M."/>
            <person name="Jia H.J."/>
            <person name="Cai Q.L."/>
            <person name="Wang Y."/>
            <person name="Zhao H.B."/>
            <person name="Yang W.F."/>
            <person name="Wang G.Y."/>
            <person name="Li Y.H."/>
            <person name="Zhan D.L."/>
            <person name="Shen Y.T."/>
            <person name="Niu Q.F."/>
            <person name="Chang L."/>
            <person name="Qiu J."/>
            <person name="Zhao L."/>
            <person name="Xie H.B."/>
            <person name="Fu W.Y."/>
            <person name="Jin J."/>
            <person name="Li X.W."/>
            <person name="Jiao Y."/>
            <person name="Zhou C.C."/>
            <person name="Tu T."/>
            <person name="Chai C.Y."/>
            <person name="Gao J.L."/>
            <person name="Fan L.J."/>
            <person name="van de Weg E."/>
            <person name="Wang J.Y."/>
            <person name="Gao Z.S."/>
        </authorList>
    </citation>
    <scope>NUCLEOTIDE SEQUENCE [LARGE SCALE GENOMIC DNA]</scope>
    <source>
        <tissue evidence="2">Leaves</tissue>
    </source>
</reference>
<proteinExistence type="predicted"/>
<feature type="compositionally biased region" description="Basic and acidic residues" evidence="1">
    <location>
        <begin position="71"/>
        <end position="84"/>
    </location>
</feature>
<accession>A0A6A1ULI1</accession>
<dbReference type="OrthoDB" id="1559178at2759"/>
<keyword evidence="3" id="KW-1185">Reference proteome</keyword>
<sequence length="121" mass="13350">MVREFYCAILEARDLAEPSMEVTIRNVPITFSPDELARFLNYERDLTAFPNLPLIEEGRPTKAKGSSDLVPARHDGTEGADEPKAVPLGAINKTTLLKSLAQTRQALNVARVARVRRYGAA</sequence>
<name>A0A6A1ULI1_9ROSI</name>
<dbReference type="EMBL" id="RXIC02000265">
    <property type="protein sequence ID" value="KAB1200000.1"/>
    <property type="molecule type" value="Genomic_DNA"/>
</dbReference>
<organism evidence="2 3">
    <name type="scientific">Morella rubra</name>
    <name type="common">Chinese bayberry</name>
    <dbReference type="NCBI Taxonomy" id="262757"/>
    <lineage>
        <taxon>Eukaryota</taxon>
        <taxon>Viridiplantae</taxon>
        <taxon>Streptophyta</taxon>
        <taxon>Embryophyta</taxon>
        <taxon>Tracheophyta</taxon>
        <taxon>Spermatophyta</taxon>
        <taxon>Magnoliopsida</taxon>
        <taxon>eudicotyledons</taxon>
        <taxon>Gunneridae</taxon>
        <taxon>Pentapetalae</taxon>
        <taxon>rosids</taxon>
        <taxon>fabids</taxon>
        <taxon>Fagales</taxon>
        <taxon>Myricaceae</taxon>
        <taxon>Morella</taxon>
    </lineage>
</organism>
<feature type="region of interest" description="Disordered" evidence="1">
    <location>
        <begin position="57"/>
        <end position="85"/>
    </location>
</feature>
<protein>
    <submittedName>
        <fullName evidence="2">Uncharacterized protein</fullName>
    </submittedName>
</protein>
<evidence type="ECO:0000313" key="2">
    <source>
        <dbReference type="EMBL" id="KAB1200000.1"/>
    </source>
</evidence>
<gene>
    <name evidence="2" type="ORF">CJ030_MR0G008677</name>
</gene>
<comment type="caution">
    <text evidence="2">The sequence shown here is derived from an EMBL/GenBank/DDBJ whole genome shotgun (WGS) entry which is preliminary data.</text>
</comment>
<evidence type="ECO:0000256" key="1">
    <source>
        <dbReference type="SAM" id="MobiDB-lite"/>
    </source>
</evidence>
<dbReference type="AlphaFoldDB" id="A0A6A1ULI1"/>